<reference evidence="1 2" key="1">
    <citation type="submission" date="2016-01" db="EMBL/GenBank/DDBJ databases">
        <title>The draft genome sequence of Aquimarina sp. RZW4-3-2.</title>
        <authorList>
            <person name="Wang Y."/>
        </authorList>
    </citation>
    <scope>NUCLEOTIDE SEQUENCE [LARGE SCALE GENOMIC DNA]</scope>
    <source>
        <strain evidence="1 2">RZW4-3-2</strain>
    </source>
</reference>
<dbReference type="EMBL" id="LQRT01000001">
    <property type="protein sequence ID" value="KZS42834.1"/>
    <property type="molecule type" value="Genomic_DNA"/>
</dbReference>
<evidence type="ECO:0008006" key="3">
    <source>
        <dbReference type="Google" id="ProtNLM"/>
    </source>
</evidence>
<proteinExistence type="predicted"/>
<dbReference type="RefSeq" id="WP_066307970.1">
    <property type="nucleotide sequence ID" value="NZ_LQRT01000001.1"/>
</dbReference>
<dbReference type="OrthoDB" id="5166556at2"/>
<accession>A0A163CX19</accession>
<organism evidence="1 2">
    <name type="scientific">Aquimarina aggregata</name>
    <dbReference type="NCBI Taxonomy" id="1642818"/>
    <lineage>
        <taxon>Bacteria</taxon>
        <taxon>Pseudomonadati</taxon>
        <taxon>Bacteroidota</taxon>
        <taxon>Flavobacteriia</taxon>
        <taxon>Flavobacteriales</taxon>
        <taxon>Flavobacteriaceae</taxon>
        <taxon>Aquimarina</taxon>
    </lineage>
</organism>
<dbReference type="PROSITE" id="PS51257">
    <property type="entry name" value="PROKAR_LIPOPROTEIN"/>
    <property type="match status" value="1"/>
</dbReference>
<evidence type="ECO:0000313" key="1">
    <source>
        <dbReference type="EMBL" id="KZS42834.1"/>
    </source>
</evidence>
<evidence type="ECO:0000313" key="2">
    <source>
        <dbReference type="Proteomes" id="UP000076715"/>
    </source>
</evidence>
<keyword evidence="2" id="KW-1185">Reference proteome</keyword>
<gene>
    <name evidence="1" type="ORF">AWE51_15815</name>
</gene>
<name>A0A163CX19_9FLAO</name>
<dbReference type="Proteomes" id="UP000076715">
    <property type="component" value="Unassembled WGS sequence"/>
</dbReference>
<dbReference type="InterPro" id="IPR021109">
    <property type="entry name" value="Peptidase_aspartic_dom_sf"/>
</dbReference>
<protein>
    <recommendedName>
        <fullName evidence="3">Clan AA aspartic protease</fullName>
    </recommendedName>
</protein>
<dbReference type="AlphaFoldDB" id="A0A163CX19"/>
<sequence>MGFQNKTVVFLCLPLFIFTLYSCKKSEKKIVEKISSKEIVIPFELTEYNNIKIKTVLNGADTLYLKFDSGTTGLLLTHDAIKEKTNLLNDKKENVPTKNYVKLKSLASLEVGKLKWNDLEIYPVRHSGQGTDGRFGWDLFKDKIVSLNYDKKLLIVHEKLPDLTNYTTSELEQVKTVLCLNGTIEIQNQNFKGRFLFDTGYQKSLLLDSITVKEQLFKADLRVIKTNQLRNGAGDIFITKVVEIPTLNFAGQTINKLPTQLLNRENPAGFKTHILGNELLKRFNTVFDFKNKTIYLKRNSLFNTPYSDAY</sequence>
<comment type="caution">
    <text evidence="1">The sequence shown here is derived from an EMBL/GenBank/DDBJ whole genome shotgun (WGS) entry which is preliminary data.</text>
</comment>
<dbReference type="Gene3D" id="2.40.70.10">
    <property type="entry name" value="Acid Proteases"/>
    <property type="match status" value="1"/>
</dbReference>
<dbReference type="STRING" id="1642818.AWE51_15815"/>